<dbReference type="EMBL" id="UOFU01000315">
    <property type="protein sequence ID" value="VAX03192.1"/>
    <property type="molecule type" value="Genomic_DNA"/>
</dbReference>
<feature type="domain" description="LexA repressor DNA-binding" evidence="14">
    <location>
        <begin position="1"/>
        <end position="65"/>
    </location>
</feature>
<dbReference type="GO" id="GO:0045892">
    <property type="term" value="P:negative regulation of DNA-templated transcription"/>
    <property type="evidence" value="ECO:0007669"/>
    <property type="project" value="InterPro"/>
</dbReference>
<dbReference type="NCBIfam" id="TIGR00498">
    <property type="entry name" value="lexA"/>
    <property type="match status" value="1"/>
</dbReference>
<dbReference type="GO" id="GO:0003677">
    <property type="term" value="F:DNA binding"/>
    <property type="evidence" value="ECO:0007669"/>
    <property type="project" value="UniProtKB-KW"/>
</dbReference>
<sequence length="201" mass="22445">MEQLTKRQQQVLDMIREFIEEYDVPPTRVEIADAMGFRSANAAEDHLKALVRKGAVEIYPGASRGIRLLTEEVDPGVPVVGRVAAGNPILAEENIEDHVQLDPNLFYPSADYLLRVRGMSMRDVGILNGDLLAVHRTSEVRSGQIIVARLGNEVTVKRFRRRGNKVRLMPENSDFSPIEVDLRSEELAIEGLAVGVIRSEM</sequence>
<keyword evidence="7" id="KW-0068">Autocatalytic cleavage</keyword>
<evidence type="ECO:0000256" key="11">
    <source>
        <dbReference type="ARBA" id="ARBA00023204"/>
    </source>
</evidence>
<keyword evidence="6 15" id="KW-0378">Hydrolase</keyword>
<gene>
    <name evidence="15" type="ORF">MNBD_GAMMA20-486</name>
</gene>
<dbReference type="Pfam" id="PF00717">
    <property type="entry name" value="Peptidase_S24"/>
    <property type="match status" value="1"/>
</dbReference>
<dbReference type="SUPFAM" id="SSF51306">
    <property type="entry name" value="LexA/Signal peptidase"/>
    <property type="match status" value="1"/>
</dbReference>
<dbReference type="AlphaFoldDB" id="A0A3B1AHG3"/>
<evidence type="ECO:0000256" key="3">
    <source>
        <dbReference type="ARBA" id="ARBA00022491"/>
    </source>
</evidence>
<evidence type="ECO:0000259" key="13">
    <source>
        <dbReference type="Pfam" id="PF00717"/>
    </source>
</evidence>
<keyword evidence="8" id="KW-0805">Transcription regulation</keyword>
<name>A0A3B1AHG3_9ZZZZ</name>
<dbReference type="SUPFAM" id="SSF46785">
    <property type="entry name" value="Winged helix' DNA-binding domain"/>
    <property type="match status" value="1"/>
</dbReference>
<dbReference type="InterPro" id="IPR036286">
    <property type="entry name" value="LexA/Signal_pep-like_sf"/>
</dbReference>
<evidence type="ECO:0000256" key="7">
    <source>
        <dbReference type="ARBA" id="ARBA00022813"/>
    </source>
</evidence>
<dbReference type="GO" id="GO:0006260">
    <property type="term" value="P:DNA replication"/>
    <property type="evidence" value="ECO:0007669"/>
    <property type="project" value="UniProtKB-KW"/>
</dbReference>
<keyword evidence="15" id="KW-0645">Protease</keyword>
<evidence type="ECO:0000256" key="4">
    <source>
        <dbReference type="ARBA" id="ARBA00022705"/>
    </source>
</evidence>
<dbReference type="InterPro" id="IPR006197">
    <property type="entry name" value="Peptidase_S24_LexA"/>
</dbReference>
<evidence type="ECO:0000256" key="12">
    <source>
        <dbReference type="ARBA" id="ARBA00023236"/>
    </source>
</evidence>
<evidence type="ECO:0000313" key="15">
    <source>
        <dbReference type="EMBL" id="VAX03192.1"/>
    </source>
</evidence>
<dbReference type="PANTHER" id="PTHR33516:SF2">
    <property type="entry name" value="LEXA REPRESSOR-RELATED"/>
    <property type="match status" value="1"/>
</dbReference>
<evidence type="ECO:0000256" key="2">
    <source>
        <dbReference type="ARBA" id="ARBA00011738"/>
    </source>
</evidence>
<keyword evidence="4" id="KW-0235">DNA replication</keyword>
<dbReference type="Gene3D" id="1.10.10.10">
    <property type="entry name" value="Winged helix-like DNA-binding domain superfamily/Winged helix DNA-binding domain"/>
    <property type="match status" value="1"/>
</dbReference>
<dbReference type="InterPro" id="IPR015927">
    <property type="entry name" value="Peptidase_S24_S26A/B/C"/>
</dbReference>
<dbReference type="EC" id="3.4.21.88" evidence="15"/>
<dbReference type="GO" id="GO:0004252">
    <property type="term" value="F:serine-type endopeptidase activity"/>
    <property type="evidence" value="ECO:0007669"/>
    <property type="project" value="UniProtKB-EC"/>
</dbReference>
<dbReference type="GO" id="GO:0009432">
    <property type="term" value="P:SOS response"/>
    <property type="evidence" value="ECO:0007669"/>
    <property type="project" value="UniProtKB-KW"/>
</dbReference>
<keyword evidence="5" id="KW-0227">DNA damage</keyword>
<keyword evidence="11" id="KW-0234">DNA repair</keyword>
<keyword evidence="3" id="KW-0678">Repressor</keyword>
<evidence type="ECO:0000256" key="10">
    <source>
        <dbReference type="ARBA" id="ARBA00023163"/>
    </source>
</evidence>
<evidence type="ECO:0000256" key="9">
    <source>
        <dbReference type="ARBA" id="ARBA00023125"/>
    </source>
</evidence>
<organism evidence="15">
    <name type="scientific">hydrothermal vent metagenome</name>
    <dbReference type="NCBI Taxonomy" id="652676"/>
    <lineage>
        <taxon>unclassified sequences</taxon>
        <taxon>metagenomes</taxon>
        <taxon>ecological metagenomes</taxon>
    </lineage>
</organism>
<dbReference type="CDD" id="cd06529">
    <property type="entry name" value="S24_LexA-like"/>
    <property type="match status" value="1"/>
</dbReference>
<evidence type="ECO:0000256" key="5">
    <source>
        <dbReference type="ARBA" id="ARBA00022763"/>
    </source>
</evidence>
<dbReference type="InterPro" id="IPR006200">
    <property type="entry name" value="LexA"/>
</dbReference>
<dbReference type="FunFam" id="2.10.109.10:FF:000001">
    <property type="entry name" value="LexA repressor"/>
    <property type="match status" value="1"/>
</dbReference>
<feature type="domain" description="Peptidase S24/S26A/S26B/S26C" evidence="13">
    <location>
        <begin position="78"/>
        <end position="193"/>
    </location>
</feature>
<evidence type="ECO:0000259" key="14">
    <source>
        <dbReference type="Pfam" id="PF01726"/>
    </source>
</evidence>
<accession>A0A3B1AHG3</accession>
<dbReference type="GO" id="GO:0006281">
    <property type="term" value="P:DNA repair"/>
    <property type="evidence" value="ECO:0007669"/>
    <property type="project" value="UniProtKB-KW"/>
</dbReference>
<protein>
    <submittedName>
        <fullName evidence="15">SOS-response repressor and protease LexA</fullName>
        <ecNumber evidence="15">3.4.21.88</ecNumber>
    </submittedName>
</protein>
<evidence type="ECO:0000256" key="1">
    <source>
        <dbReference type="ARBA" id="ARBA00007484"/>
    </source>
</evidence>
<dbReference type="InterPro" id="IPR050077">
    <property type="entry name" value="LexA_repressor"/>
</dbReference>
<keyword evidence="10" id="KW-0804">Transcription</keyword>
<dbReference type="PRINTS" id="PR00726">
    <property type="entry name" value="LEXASERPTASE"/>
</dbReference>
<keyword evidence="12" id="KW-0742">SOS response</keyword>
<dbReference type="GO" id="GO:0006508">
    <property type="term" value="P:proteolysis"/>
    <property type="evidence" value="ECO:0007669"/>
    <property type="project" value="UniProtKB-KW"/>
</dbReference>
<dbReference type="PANTHER" id="PTHR33516">
    <property type="entry name" value="LEXA REPRESSOR"/>
    <property type="match status" value="1"/>
</dbReference>
<dbReference type="HAMAP" id="MF_00015">
    <property type="entry name" value="LexA"/>
    <property type="match status" value="1"/>
</dbReference>
<dbReference type="InterPro" id="IPR036390">
    <property type="entry name" value="WH_DNA-bd_sf"/>
</dbReference>
<comment type="subunit">
    <text evidence="2">Homodimer.</text>
</comment>
<comment type="similarity">
    <text evidence="1">Belongs to the peptidase S24 family.</text>
</comment>
<evidence type="ECO:0000256" key="8">
    <source>
        <dbReference type="ARBA" id="ARBA00023015"/>
    </source>
</evidence>
<keyword evidence="9" id="KW-0238">DNA-binding</keyword>
<reference evidence="15" key="1">
    <citation type="submission" date="2018-06" db="EMBL/GenBank/DDBJ databases">
        <authorList>
            <person name="Zhirakovskaya E."/>
        </authorList>
    </citation>
    <scope>NUCLEOTIDE SEQUENCE</scope>
</reference>
<dbReference type="InterPro" id="IPR036388">
    <property type="entry name" value="WH-like_DNA-bd_sf"/>
</dbReference>
<dbReference type="InterPro" id="IPR039418">
    <property type="entry name" value="LexA-like"/>
</dbReference>
<proteinExistence type="inferred from homology"/>
<dbReference type="Gene3D" id="2.10.109.10">
    <property type="entry name" value="Umud Fragment, subunit A"/>
    <property type="match status" value="1"/>
</dbReference>
<evidence type="ECO:0000256" key="6">
    <source>
        <dbReference type="ARBA" id="ARBA00022801"/>
    </source>
</evidence>
<dbReference type="InterPro" id="IPR006199">
    <property type="entry name" value="LexA_DNA-bd_dom"/>
</dbReference>
<dbReference type="FunFam" id="1.10.10.10:FF:000009">
    <property type="entry name" value="LexA repressor"/>
    <property type="match status" value="1"/>
</dbReference>
<dbReference type="Pfam" id="PF01726">
    <property type="entry name" value="LexA_DNA_bind"/>
    <property type="match status" value="1"/>
</dbReference>